<dbReference type="Pfam" id="PF02234">
    <property type="entry name" value="CDI"/>
    <property type="match status" value="1"/>
</dbReference>
<keyword evidence="6" id="KW-1185">Reference proteome</keyword>
<sequence length="98" mass="11298">MDSARDFLSQSTGCTEKVRRNLFGPVDHELLRADFEAVLKSTAEQARQRWNFDFVTETPLEGNYKWEKVDCAHFLHPTEANESDSSKENKSSLQISFK</sequence>
<dbReference type="PANTHER" id="PTHR46778">
    <property type="entry name" value="CYCLIN-DEPENDENT KINASE INHIBITOR 1-RELATED"/>
    <property type="match status" value="1"/>
</dbReference>
<organism evidence="5 6">
    <name type="scientific">Staurois parvus</name>
    <dbReference type="NCBI Taxonomy" id="386267"/>
    <lineage>
        <taxon>Eukaryota</taxon>
        <taxon>Metazoa</taxon>
        <taxon>Chordata</taxon>
        <taxon>Craniata</taxon>
        <taxon>Vertebrata</taxon>
        <taxon>Euteleostomi</taxon>
        <taxon>Amphibia</taxon>
        <taxon>Batrachia</taxon>
        <taxon>Anura</taxon>
        <taxon>Neobatrachia</taxon>
        <taxon>Ranoidea</taxon>
        <taxon>Ranidae</taxon>
        <taxon>Staurois</taxon>
    </lineage>
</organism>
<comment type="caution">
    <text evidence="5">The sequence shown here is derived from an EMBL/GenBank/DDBJ whole genome shotgun (WGS) entry which is preliminary data.</text>
</comment>
<gene>
    <name evidence="5" type="ORF">SPARVUS_LOCUS8914351</name>
</gene>
<accession>A0ABN9E3Z2</accession>
<evidence type="ECO:0000313" key="5">
    <source>
        <dbReference type="EMBL" id="CAI9578326.1"/>
    </source>
</evidence>
<feature type="domain" description="Cyclin-dependent kinase inhibitor" evidence="4">
    <location>
        <begin position="21"/>
        <end position="69"/>
    </location>
</feature>
<proteinExistence type="inferred from homology"/>
<evidence type="ECO:0000313" key="6">
    <source>
        <dbReference type="Proteomes" id="UP001162483"/>
    </source>
</evidence>
<dbReference type="Gene3D" id="4.10.365.10">
    <property type="entry name" value="p27"/>
    <property type="match status" value="1"/>
</dbReference>
<dbReference type="Proteomes" id="UP001162483">
    <property type="component" value="Unassembled WGS sequence"/>
</dbReference>
<evidence type="ECO:0000256" key="2">
    <source>
        <dbReference type="ARBA" id="ARBA00023013"/>
    </source>
</evidence>
<keyword evidence="2" id="KW-0649">Protein kinase inhibitor</keyword>
<evidence type="ECO:0000259" key="4">
    <source>
        <dbReference type="Pfam" id="PF02234"/>
    </source>
</evidence>
<reference evidence="5" key="1">
    <citation type="submission" date="2023-05" db="EMBL/GenBank/DDBJ databases">
        <authorList>
            <person name="Stuckert A."/>
        </authorList>
    </citation>
    <scope>NUCLEOTIDE SEQUENCE</scope>
</reference>
<dbReference type="PANTHER" id="PTHR46778:SF1">
    <property type="entry name" value="CYCLIN-DEPENDENT KINASE INHIBITOR 1"/>
    <property type="match status" value="1"/>
</dbReference>
<evidence type="ECO:0000256" key="1">
    <source>
        <dbReference type="ARBA" id="ARBA00006726"/>
    </source>
</evidence>
<feature type="region of interest" description="Disordered" evidence="3">
    <location>
        <begin position="77"/>
        <end position="98"/>
    </location>
</feature>
<dbReference type="InterPro" id="IPR003175">
    <property type="entry name" value="CDI_dom"/>
</dbReference>
<comment type="similarity">
    <text evidence="1">Belongs to the CDI family.</text>
</comment>
<protein>
    <recommendedName>
        <fullName evidence="4">Cyclin-dependent kinase inhibitor domain-containing protein</fullName>
    </recommendedName>
</protein>
<evidence type="ECO:0000256" key="3">
    <source>
        <dbReference type="SAM" id="MobiDB-lite"/>
    </source>
</evidence>
<dbReference type="EMBL" id="CATNWA010014994">
    <property type="protein sequence ID" value="CAI9578326.1"/>
    <property type="molecule type" value="Genomic_DNA"/>
</dbReference>
<dbReference type="InterPro" id="IPR044898">
    <property type="entry name" value="CDI_dom_sf"/>
</dbReference>
<name>A0ABN9E3Z2_9NEOB</name>
<dbReference type="InterPro" id="IPR029841">
    <property type="entry name" value="CDKN1A"/>
</dbReference>